<dbReference type="Pfam" id="PF02518">
    <property type="entry name" value="HATPase_c"/>
    <property type="match status" value="1"/>
</dbReference>
<dbReference type="InterPro" id="IPR011495">
    <property type="entry name" value="Sig_transdc_His_kin_sub2_dim/P"/>
</dbReference>
<evidence type="ECO:0000256" key="1">
    <source>
        <dbReference type="ARBA" id="ARBA00000085"/>
    </source>
</evidence>
<evidence type="ECO:0000256" key="4">
    <source>
        <dbReference type="ARBA" id="ARBA00022679"/>
    </source>
</evidence>
<dbReference type="RefSeq" id="WP_194121414.1">
    <property type="nucleotide sequence ID" value="NZ_JACYGY010000001.1"/>
</dbReference>
<evidence type="ECO:0000256" key="5">
    <source>
        <dbReference type="ARBA" id="ARBA00022741"/>
    </source>
</evidence>
<dbReference type="GO" id="GO:0016301">
    <property type="term" value="F:kinase activity"/>
    <property type="evidence" value="ECO:0007669"/>
    <property type="project" value="UniProtKB-KW"/>
</dbReference>
<dbReference type="InterPro" id="IPR019734">
    <property type="entry name" value="TPR_rpt"/>
</dbReference>
<feature type="transmembrane region" description="Helical" evidence="8">
    <location>
        <begin position="433"/>
        <end position="450"/>
    </location>
</feature>
<feature type="domain" description="Histidine kinase/HSP90-like ATPase" evidence="9">
    <location>
        <begin position="591"/>
        <end position="689"/>
    </location>
</feature>
<evidence type="ECO:0000256" key="2">
    <source>
        <dbReference type="ARBA" id="ARBA00012438"/>
    </source>
</evidence>
<comment type="caution">
    <text evidence="10">The sequence shown here is derived from an EMBL/GenBank/DDBJ whole genome shotgun (WGS) entry which is preliminary data.</text>
</comment>
<keyword evidence="8" id="KW-0812">Transmembrane</keyword>
<dbReference type="Gene3D" id="1.25.40.10">
    <property type="entry name" value="Tetratricopeptide repeat domain"/>
    <property type="match status" value="2"/>
</dbReference>
<keyword evidence="8" id="KW-1133">Transmembrane helix</keyword>
<dbReference type="InterPro" id="IPR011990">
    <property type="entry name" value="TPR-like_helical_dom_sf"/>
</dbReference>
<dbReference type="SUPFAM" id="SSF48452">
    <property type="entry name" value="TPR-like"/>
    <property type="match status" value="2"/>
</dbReference>
<evidence type="ECO:0000313" key="10">
    <source>
        <dbReference type="EMBL" id="MBE9463272.1"/>
    </source>
</evidence>
<dbReference type="SMART" id="SM00028">
    <property type="entry name" value="TPR"/>
    <property type="match status" value="3"/>
</dbReference>
<keyword evidence="7" id="KW-0067">ATP-binding</keyword>
<dbReference type="PANTHER" id="PTHR41523">
    <property type="entry name" value="TWO-COMPONENT SYSTEM SENSOR PROTEIN"/>
    <property type="match status" value="1"/>
</dbReference>
<dbReference type="EC" id="2.7.13.3" evidence="2"/>
<accession>A0ABR9WCQ6</accession>
<name>A0ABR9WCQ6_9BACT</name>
<evidence type="ECO:0000256" key="6">
    <source>
        <dbReference type="ARBA" id="ARBA00022777"/>
    </source>
</evidence>
<gene>
    <name evidence="10" type="ORF">IEE83_15395</name>
</gene>
<keyword evidence="8" id="KW-0472">Membrane</keyword>
<dbReference type="Gene3D" id="3.30.565.10">
    <property type="entry name" value="Histidine kinase-like ATPase, C-terminal domain"/>
    <property type="match status" value="1"/>
</dbReference>
<dbReference type="Proteomes" id="UP000634134">
    <property type="component" value="Unassembled WGS sequence"/>
</dbReference>
<protein>
    <recommendedName>
        <fullName evidence="2">histidine kinase</fullName>
        <ecNumber evidence="2">2.7.13.3</ecNumber>
    </recommendedName>
</protein>
<keyword evidence="6 10" id="KW-0418">Kinase</keyword>
<keyword evidence="5" id="KW-0547">Nucleotide-binding</keyword>
<comment type="catalytic activity">
    <reaction evidence="1">
        <text>ATP + protein L-histidine = ADP + protein N-phospho-L-histidine.</text>
        <dbReference type="EC" id="2.7.13.3"/>
    </reaction>
</comment>
<organism evidence="10 11">
    <name type="scientific">Dyadobacter subterraneus</name>
    <dbReference type="NCBI Taxonomy" id="2773304"/>
    <lineage>
        <taxon>Bacteria</taxon>
        <taxon>Pseudomonadati</taxon>
        <taxon>Bacteroidota</taxon>
        <taxon>Cytophagia</taxon>
        <taxon>Cytophagales</taxon>
        <taxon>Spirosomataceae</taxon>
        <taxon>Dyadobacter</taxon>
    </lineage>
</organism>
<proteinExistence type="predicted"/>
<evidence type="ECO:0000256" key="7">
    <source>
        <dbReference type="ARBA" id="ARBA00022840"/>
    </source>
</evidence>
<feature type="transmembrane region" description="Helical" evidence="8">
    <location>
        <begin position="7"/>
        <end position="25"/>
    </location>
</feature>
<dbReference type="SUPFAM" id="SSF55874">
    <property type="entry name" value="ATPase domain of HSP90 chaperone/DNA topoisomerase II/histidine kinase"/>
    <property type="match status" value="1"/>
</dbReference>
<dbReference type="Gene3D" id="3.30.450.20">
    <property type="entry name" value="PAS domain"/>
    <property type="match status" value="1"/>
</dbReference>
<dbReference type="EMBL" id="JACYGY010000001">
    <property type="protein sequence ID" value="MBE9463272.1"/>
    <property type="molecule type" value="Genomic_DNA"/>
</dbReference>
<sequence>MKHYFQKVLWVIYIISISMIVRTHTFSQSHYKYRADSLSQLRSSAIHSFKKGEIQRGKNLFKKLIDNTCGPGNEQSEAALWQELAMLIRSRDTTGITRMYCFEKMVSLYKKAGIEDKEIESLKSIADLNMVHGKLDIAEAQLLNVLHRYKAIGYPKIYYVYDLLAVTNRYKGDFSKGILYGLKAVESMEASRDFSPATTIYSRIANMYRELGQTEKSVAWYWKVFRERKYTETVNQYMFRDAGFLARELIKLKKQKEALLFILDIQAKNKPNGVYAKASLLASLAYCYHALGQNQHAERYYRNLITLDSQLEKNNEVTTDVHYEIGQYFINKRQYGKAVIYLHKALNASEGVNSLSDNKEIYMMLYKSDSAMGNYRSAMQYLMKHKILSDSIFNETKSRQIEELHVRYEMAKRKKDMQLLNNQNQQAHKIKNITLGGAVLLLIVIVLLFNQYMIKQKSNRELETHQKELDQKNIFLEKLNAAQDKLLKEKEWLIGEVHHRVKNNLQMVISLLHSQSTYLKDVAAVAAVKDSLFRMQAMSLIHQKLYEHKNTNTIEMPEYINDLVADLRESADTISQIDFEPTIEPLNLDVSQALPLGLIINESIVNIIKYAFPQPSSGVVQISLLRDGPDHILLKISDNGIGLPPGFDITEHHSLGFNLIRGLAKQLKGSFSIESDQGVHITVRFVDLNK</sequence>
<keyword evidence="4" id="KW-0808">Transferase</keyword>
<dbReference type="PANTHER" id="PTHR41523:SF8">
    <property type="entry name" value="ETHYLENE RESPONSE SENSOR PROTEIN"/>
    <property type="match status" value="1"/>
</dbReference>
<evidence type="ECO:0000256" key="8">
    <source>
        <dbReference type="SAM" id="Phobius"/>
    </source>
</evidence>
<keyword evidence="3" id="KW-0597">Phosphoprotein</keyword>
<dbReference type="Pfam" id="PF07568">
    <property type="entry name" value="HisKA_2"/>
    <property type="match status" value="1"/>
</dbReference>
<evidence type="ECO:0000259" key="9">
    <source>
        <dbReference type="SMART" id="SM00387"/>
    </source>
</evidence>
<reference evidence="11" key="1">
    <citation type="submission" date="2023-07" db="EMBL/GenBank/DDBJ databases">
        <title>Dyadobacter sp. nov 'subterranea' isolated from contaminted grondwater.</title>
        <authorList>
            <person name="Szabo I."/>
            <person name="Al-Omari J."/>
            <person name="Szerdahelyi S.G."/>
            <person name="Rado J."/>
        </authorList>
    </citation>
    <scope>NUCLEOTIDE SEQUENCE [LARGE SCALE GENOMIC DNA]</scope>
    <source>
        <strain evidence="11">UP-52</strain>
    </source>
</reference>
<dbReference type="SMART" id="SM00387">
    <property type="entry name" value="HATPase_c"/>
    <property type="match status" value="1"/>
</dbReference>
<evidence type="ECO:0000256" key="3">
    <source>
        <dbReference type="ARBA" id="ARBA00022553"/>
    </source>
</evidence>
<evidence type="ECO:0000313" key="11">
    <source>
        <dbReference type="Proteomes" id="UP000634134"/>
    </source>
</evidence>
<dbReference type="Pfam" id="PF13181">
    <property type="entry name" value="TPR_8"/>
    <property type="match status" value="1"/>
</dbReference>
<dbReference type="InterPro" id="IPR036890">
    <property type="entry name" value="HATPase_C_sf"/>
</dbReference>
<keyword evidence="11" id="KW-1185">Reference proteome</keyword>
<dbReference type="InterPro" id="IPR003594">
    <property type="entry name" value="HATPase_dom"/>
</dbReference>